<keyword evidence="10" id="KW-1185">Reference proteome</keyword>
<comment type="caution">
    <text evidence="8">The sequence shown here is derived from an EMBL/GenBank/DDBJ whole genome shotgun (WGS) entry which is preliminary data.</text>
</comment>
<feature type="compositionally biased region" description="Low complexity" evidence="5">
    <location>
        <begin position="1380"/>
        <end position="1405"/>
    </location>
</feature>
<keyword evidence="4" id="KW-0572">Peptidoglycan-anchor</keyword>
<dbReference type="InterPro" id="IPR019931">
    <property type="entry name" value="LPXTG_anchor"/>
</dbReference>
<evidence type="ECO:0000256" key="3">
    <source>
        <dbReference type="ARBA" id="ARBA00022729"/>
    </source>
</evidence>
<evidence type="ECO:0000256" key="1">
    <source>
        <dbReference type="ARBA" id="ARBA00022512"/>
    </source>
</evidence>
<evidence type="ECO:0000256" key="2">
    <source>
        <dbReference type="ARBA" id="ARBA00022525"/>
    </source>
</evidence>
<feature type="compositionally biased region" description="Low complexity" evidence="5">
    <location>
        <begin position="920"/>
        <end position="944"/>
    </location>
</feature>
<feature type="region of interest" description="Disordered" evidence="5">
    <location>
        <begin position="797"/>
        <end position="824"/>
    </location>
</feature>
<keyword evidence="6" id="KW-1133">Transmembrane helix</keyword>
<dbReference type="GO" id="GO:0005975">
    <property type="term" value="P:carbohydrate metabolic process"/>
    <property type="evidence" value="ECO:0007669"/>
    <property type="project" value="UniProtKB-ARBA"/>
</dbReference>
<proteinExistence type="predicted"/>
<feature type="region of interest" description="Disordered" evidence="5">
    <location>
        <begin position="1147"/>
        <end position="1174"/>
    </location>
</feature>
<dbReference type="EMBL" id="JARAWP010000012">
    <property type="protein sequence ID" value="MDX3020402.1"/>
    <property type="molecule type" value="Genomic_DNA"/>
</dbReference>
<feature type="region of interest" description="Disordered" evidence="5">
    <location>
        <begin position="1029"/>
        <end position="1065"/>
    </location>
</feature>
<evidence type="ECO:0000313" key="9">
    <source>
        <dbReference type="EMBL" id="MDX3020402.1"/>
    </source>
</evidence>
<feature type="compositionally biased region" description="Low complexity" evidence="5">
    <location>
        <begin position="1154"/>
        <end position="1172"/>
    </location>
</feature>
<evidence type="ECO:0000259" key="7">
    <source>
        <dbReference type="PROSITE" id="PS50847"/>
    </source>
</evidence>
<accession>A0AAP6BD02</accession>
<feature type="region of interest" description="Disordered" evidence="5">
    <location>
        <begin position="1378"/>
        <end position="1409"/>
    </location>
</feature>
<evidence type="ECO:0000256" key="5">
    <source>
        <dbReference type="SAM" id="MobiDB-lite"/>
    </source>
</evidence>
<feature type="region of interest" description="Disordered" evidence="5">
    <location>
        <begin position="2318"/>
        <end position="2343"/>
    </location>
</feature>
<reference evidence="8 10" key="1">
    <citation type="journal article" date="2023" name="Microb. Genom.">
        <title>Mesoterricola silvestris gen. nov., sp. nov., Mesoterricola sediminis sp. nov., Geothrix oryzae sp. nov., Geothrix edaphica sp. nov., Geothrix rubra sp. nov., and Geothrix limicola sp. nov., six novel members of Acidobacteriota isolated from soils.</title>
        <authorList>
            <person name="Weisberg A.J."/>
            <person name="Pearce E."/>
            <person name="Kramer C.G."/>
            <person name="Chang J.H."/>
            <person name="Clarke C.R."/>
        </authorList>
    </citation>
    <scope>NUCLEOTIDE SEQUENCE</scope>
    <source>
        <strain evidence="9 10">NB05-1H</strain>
        <strain evidence="8">NRRL_B-16521</strain>
    </source>
</reference>
<feature type="region of interest" description="Disordered" evidence="5">
    <location>
        <begin position="1729"/>
        <end position="1761"/>
    </location>
</feature>
<feature type="compositionally biased region" description="Low complexity" evidence="5">
    <location>
        <begin position="2083"/>
        <end position="2098"/>
    </location>
</feature>
<feature type="compositionally biased region" description="Low complexity" evidence="5">
    <location>
        <begin position="1266"/>
        <end position="1290"/>
    </location>
</feature>
<evidence type="ECO:0000256" key="6">
    <source>
        <dbReference type="SAM" id="Phobius"/>
    </source>
</evidence>
<evidence type="ECO:0000256" key="4">
    <source>
        <dbReference type="ARBA" id="ARBA00023088"/>
    </source>
</evidence>
<feature type="compositionally biased region" description="Low complexity" evidence="5">
    <location>
        <begin position="1752"/>
        <end position="1761"/>
    </location>
</feature>
<dbReference type="InterPro" id="IPR013783">
    <property type="entry name" value="Ig-like_fold"/>
</dbReference>
<feature type="region of interest" description="Disordered" evidence="5">
    <location>
        <begin position="2083"/>
        <end position="2114"/>
    </location>
</feature>
<keyword evidence="6" id="KW-0472">Membrane</keyword>
<dbReference type="Proteomes" id="UP001272987">
    <property type="component" value="Unassembled WGS sequence"/>
</dbReference>
<feature type="region of interest" description="Disordered" evidence="5">
    <location>
        <begin position="335"/>
        <end position="357"/>
    </location>
</feature>
<feature type="compositionally biased region" description="Low complexity" evidence="5">
    <location>
        <begin position="2321"/>
        <end position="2343"/>
    </location>
</feature>
<feature type="compositionally biased region" description="Low complexity" evidence="5">
    <location>
        <begin position="803"/>
        <end position="824"/>
    </location>
</feature>
<feature type="region of interest" description="Disordered" evidence="5">
    <location>
        <begin position="2203"/>
        <end position="2225"/>
    </location>
</feature>
<sequence length="2506" mass="249688">MKRQSGTARWRGGGLAALLAVLALLLSWLPPVWVATAAAVPAGSEYPASWSVSGNTATGTTPSGVVVTATVSGPVNAPTQGDIIFTGTRPAYLPSGTSALSLAIQNCTNTATNGCGSITYTFSQPVKTPVFYVGAVGAYTSSTSVVTYHDHPVTLASGTFSLDSAGSQSSRMGISNSSRTVGIVNPQQYVGGPLGDGGSCSTFGCGAYDVATTTPTITSLTLYYGYEGSGNNIDGFNQILGITPAKTSLSLTKSASPSQISKAGDTVTYSYQVTNTGEVDVSNPRINESSFSGTGTKPSVSCPTGSLGVGASVTCTVTYTATQADVDAGRVTNTATATATPPSGMTAPTSNSSTATVNVSQNPALSVQKTVAETGDLNAGQTLHYSFKVTNTGNVTLSPTRINETAFTGSGGTPTVTCPNVQLAPGTSLTCTASYTVTQADVDAGTISNTATATGTPPNNGTPVTSTPSTVVVPFTAKPALTVAKSADKQNVVVGDVITYSYKVTNTGNVTMRNVSVAEGTFSGSGTRPTPSCPAAAGSMAPGASVTCTATYTVTQADVDAGKIDNAATATGTPPTGGTPVSSPPGTTTVTTSQKPALTVVKSSDRTDLVAGQTVTYSFRATNTGNVTLKNVTVKEGASSGTGTMSAVSCPAAASSLAPGASVTCTATYTVTQADVDAGKLTNAATATGVPPGTTTPVESPSSPNTITGTQKPALTVVKSADRTDLVVGQTVTYSYRATNTGNVTITNLAVQESGFSGSGTLSAITCPSNWLAPGASTTCTATYTVTQADVDAGKLTNSATVSGTPPNTSTPITSPPGTTTVTGTQKPALTVVKSADRTNLVLGQTVTYSFKVTNTGNVTMKNIEVKDSDFTGSGTLSAISCPATTLAPDASTTCTATYTVTQADVDAGTISNSATVNGTPPNSTTPVDSPPSTTTVPGTRTPSLTVEKSADRTDLVVGQTVTYSFKVTNIGNVTLKNVAVQEGSFSGTGAMSAISCPAGASSLAPGAAVTCTATYVVTQADVDSGKLTNTATANGVPPGTTTPITSPPSPPNTITGTQKPGMTTTKAADKTSVVLGDVITYTFTVTNTGNVTLSNVGVDEGEFSGTGTMSSPVCSAGAKSLAPGASVTCTATYTVTQADVDAGKITNSATSKGVPPGSTTPVTSPPGTTTVNVDQKPSLKLEKSADRTDLVAGQTVTYSFKVTNTGNVTMKDVSVKEGTFSGTGTMSAITCPGGSLAPGASVTCTATYVVTQADVDAGKVTNSATPTGTPPGSTTPQDYPPGTTTLTGTQTPALTVVKTADRTDLVLGQTVTYSFKATNTGNVTIKDVTIKEGDFSGTGTLSAPVCPDAAKSLAPGASVTCTATYTVTQADVDAGTISNTATGSGTPPNTTTPVTSTPSTAKVPGTPTPSLTVAKSADRTDLVAGQTVTYSFKVTNTGNVTLKSIAVKEGDFSGTGTMSAVTCPGGSLAPGAAVTCTATYVVTQADVDAGKSTNTATATGVPPNTTTPVESPPSPPSTITGSQKPGLKVEKTADKTLVVLGDEVTYTFTVTNTGNVTVKDVSVKEGDFSGTGTPSAIVCADGAKSLAPGASVTCTATYTVTQADVDSGKITNSATTTGVPPQGDTPVTSPPGTTTVNVDQKPGLKVEKSADRTDLVVGQTVTYSFKVTNTGNVTLKSVAVQEGSFSGSGTMSAISCPAGASSLAPGAVVTCTATYVVTQADVDAGEVTNSATTTGVPPQGDTPVTSPPSTPSTITGTQTPGLKVDKVADRTDLVAGETVTYSFKVTNTGNVTMTNVGVKEGEFSGTGELSGITCPDAAKSVAPGGSVTCTATYVVTQDDVDAGKITNSATPTGTPPNTTTPQDYPPGTSTLTGTPKPGLKVEKTADRTGLVAGETVTYSFKATNTGNVTLKNVSVKEGTFSGTGTMSAITCPAGAKSLVPGASVTCTATYVVTQGDVDAGKLSNTATGTGVPPNTTTPITSPPSDPSTITGTQTPGLKVEKSADKSDLVVGETVTYSFKATNTGNVTLKNVAIQEGDFSGTGKVSAIDCPDAAKSLAPGASVTCTATYVVTQADVDAGKVTNTATGTGVPPNTTTPITSPPTSPNTITGTQTPGLKVEKSADKAELVAGETITFSFKATNTGNVTLADIAVVEGEFNGTGTLSEPSCPDGAKLLAPGVSVICTATYVVTQGDVDAGQLANSATVTGEPPLGGDPVTSPPGTTKVPADVKPGLKVVKSADKVKLVLGETITYSFVVTNTGNVTMKEVAVQEGEFTGSGMLSEVSCPDGVKSLAPGVSVTCTATYVVTQDDVDAGKISNSATVTGVPPTGPNTPVTSPPGTTTVPTDLKPGLSVEKSASPDRSVKAGETITYSFLLANTGNVTLLDVRPVEGEFTGTGKVSPINCPDGAAKLIPGQRVTCTATYEVTEADAKSGKLSNAATGTARVPGGGTPPVPPTSTVTVTTVPPATPELPETGDEFDPLLIGLAVSLAAAGGGLLLAVRRRRGE</sequence>
<dbReference type="PROSITE" id="PS50847">
    <property type="entry name" value="GRAM_POS_ANCHORING"/>
    <property type="match status" value="1"/>
</dbReference>
<dbReference type="GeneID" id="69805443"/>
<protein>
    <submittedName>
        <fullName evidence="8">LPXTG cell wall anchor domain-containing protein</fullName>
    </submittedName>
</protein>
<feature type="region of interest" description="Disordered" evidence="5">
    <location>
        <begin position="912"/>
        <end position="944"/>
    </location>
</feature>
<dbReference type="Gene3D" id="2.60.40.10">
    <property type="entry name" value="Immunoglobulins"/>
    <property type="match status" value="13"/>
</dbReference>
<organism evidence="8 11">
    <name type="scientific">Streptomyces acidiscabies</name>
    <dbReference type="NCBI Taxonomy" id="42234"/>
    <lineage>
        <taxon>Bacteria</taxon>
        <taxon>Bacillati</taxon>
        <taxon>Actinomycetota</taxon>
        <taxon>Actinomycetes</taxon>
        <taxon>Kitasatosporales</taxon>
        <taxon>Streptomycetaceae</taxon>
        <taxon>Streptomyces</taxon>
    </lineage>
</organism>
<keyword evidence="3" id="KW-0732">Signal</keyword>
<feature type="region of interest" description="Disordered" evidence="5">
    <location>
        <begin position="1610"/>
        <end position="1637"/>
    </location>
</feature>
<feature type="compositionally biased region" description="Low complexity" evidence="5">
    <location>
        <begin position="1851"/>
        <end position="1862"/>
    </location>
</feature>
<feature type="region of interest" description="Disordered" evidence="5">
    <location>
        <begin position="1260"/>
        <end position="1290"/>
    </location>
</feature>
<keyword evidence="1" id="KW-0134">Cell wall</keyword>
<evidence type="ECO:0000313" key="11">
    <source>
        <dbReference type="Proteomes" id="UP001282288"/>
    </source>
</evidence>
<feature type="compositionally biased region" description="Low complexity" evidence="5">
    <location>
        <begin position="1626"/>
        <end position="1637"/>
    </location>
</feature>
<feature type="transmembrane region" description="Helical" evidence="6">
    <location>
        <begin position="2481"/>
        <end position="2500"/>
    </location>
</feature>
<dbReference type="InterPro" id="IPR055354">
    <property type="entry name" value="DUF7507"/>
</dbReference>
<dbReference type="PANTHER" id="PTHR34819:SF3">
    <property type="entry name" value="CELL SURFACE PROTEIN"/>
    <property type="match status" value="1"/>
</dbReference>
<dbReference type="NCBIfam" id="TIGR01451">
    <property type="entry name" value="B_ant_repeat"/>
    <property type="match status" value="16"/>
</dbReference>
<dbReference type="PANTHER" id="PTHR34819">
    <property type="entry name" value="LARGE CYSTEINE-RICH PERIPLASMIC PROTEIN OMCB"/>
    <property type="match status" value="1"/>
</dbReference>
<feature type="compositionally biased region" description="Low complexity" evidence="5">
    <location>
        <begin position="685"/>
        <end position="706"/>
    </location>
</feature>
<feature type="domain" description="Gram-positive cocci surface proteins LPxTG" evidence="7">
    <location>
        <begin position="2471"/>
        <end position="2506"/>
    </location>
</feature>
<evidence type="ECO:0000313" key="10">
    <source>
        <dbReference type="Proteomes" id="UP001272987"/>
    </source>
</evidence>
<name>A0AAP6BD02_9ACTN</name>
<dbReference type="Proteomes" id="UP001282288">
    <property type="component" value="Unassembled WGS sequence"/>
</dbReference>
<dbReference type="Pfam" id="PF24346">
    <property type="entry name" value="DUF7507"/>
    <property type="match status" value="19"/>
</dbReference>
<keyword evidence="6" id="KW-0812">Transmembrane</keyword>
<gene>
    <name evidence="8" type="ORF">PV399_22650</name>
    <name evidence="9" type="ORF">PV666_21285</name>
</gene>
<feature type="region of interest" description="Disordered" evidence="5">
    <location>
        <begin position="685"/>
        <end position="710"/>
    </location>
</feature>
<feature type="region of interest" description="Disordered" evidence="5">
    <location>
        <begin position="1493"/>
        <end position="1526"/>
    </location>
</feature>
<dbReference type="InterPro" id="IPR047589">
    <property type="entry name" value="DUF11_rpt"/>
</dbReference>
<dbReference type="EMBL" id="JARAWC010000016">
    <property type="protein sequence ID" value="MDX2962489.1"/>
    <property type="molecule type" value="Genomic_DNA"/>
</dbReference>
<dbReference type="InterPro" id="IPR051172">
    <property type="entry name" value="Chlamydia_OmcB"/>
</dbReference>
<evidence type="ECO:0000313" key="8">
    <source>
        <dbReference type="EMBL" id="MDX2962489.1"/>
    </source>
</evidence>
<feature type="region of interest" description="Disordered" evidence="5">
    <location>
        <begin position="1846"/>
        <end position="1877"/>
    </location>
</feature>
<dbReference type="RefSeq" id="WP_075693137.1">
    <property type="nucleotide sequence ID" value="NZ_BCML01000010.1"/>
</dbReference>
<feature type="compositionally biased region" description="Low complexity" evidence="5">
    <location>
        <begin position="567"/>
        <end position="593"/>
    </location>
</feature>
<feature type="compositionally biased region" description="Polar residues" evidence="5">
    <location>
        <begin position="1610"/>
        <end position="1620"/>
    </location>
</feature>
<feature type="region of interest" description="Disordered" evidence="5">
    <location>
        <begin position="1964"/>
        <end position="1996"/>
    </location>
</feature>
<feature type="compositionally biased region" description="Low complexity" evidence="5">
    <location>
        <begin position="1965"/>
        <end position="1980"/>
    </location>
</feature>
<dbReference type="NCBIfam" id="TIGR01167">
    <property type="entry name" value="LPXTG_anchor"/>
    <property type="match status" value="1"/>
</dbReference>
<dbReference type="Pfam" id="PF00746">
    <property type="entry name" value="Gram_pos_anchor"/>
    <property type="match status" value="1"/>
</dbReference>
<keyword evidence="2" id="KW-0964">Secreted</keyword>
<feature type="region of interest" description="Disordered" evidence="5">
    <location>
        <begin position="566"/>
        <end position="593"/>
    </location>
</feature>